<dbReference type="EMBL" id="CP096983">
    <property type="protein sequence ID" value="URZ12913.1"/>
    <property type="molecule type" value="Genomic_DNA"/>
</dbReference>
<evidence type="ECO:0000313" key="2">
    <source>
        <dbReference type="Proteomes" id="UP000190951"/>
    </source>
</evidence>
<name>A0A1S8KYI8_9CLOT</name>
<dbReference type="KEGG" id="crw:CROST_036580"/>
<evidence type="ECO:0000313" key="1">
    <source>
        <dbReference type="EMBL" id="URZ12913.1"/>
    </source>
</evidence>
<accession>A0A1S8KYI8</accession>
<dbReference type="NCBIfam" id="TIGR04076">
    <property type="entry name" value="TIGR04076 family protein"/>
    <property type="match status" value="1"/>
</dbReference>
<sequence length="90" mass="10200">MSDNTQIGHKLMVTIKDVKGHCNAGHKPGDTFELDCYNSGGLCGFCYHDNFHIISTMQFGGKYPWWSGDTVEIQCPDHYNLVTFEIKKVK</sequence>
<dbReference type="STRING" id="84029.CROST_38120"/>
<keyword evidence="2" id="KW-1185">Reference proteome</keyword>
<protein>
    <submittedName>
        <fullName evidence="1">Uncharacterized protein</fullName>
    </submittedName>
</protein>
<dbReference type="InterPro" id="IPR023811">
    <property type="entry name" value="CHP04076"/>
</dbReference>
<dbReference type="AlphaFoldDB" id="A0A1S8KYI8"/>
<dbReference type="Proteomes" id="UP000190951">
    <property type="component" value="Chromosome"/>
</dbReference>
<reference evidence="1 2" key="1">
    <citation type="submission" date="2022-04" db="EMBL/GenBank/DDBJ databases">
        <title>Genome sequence of C. roseum typestrain.</title>
        <authorList>
            <person name="Poehlein A."/>
            <person name="Schoch T."/>
            <person name="Duerre P."/>
            <person name="Daniel R."/>
        </authorList>
    </citation>
    <scope>NUCLEOTIDE SEQUENCE [LARGE SCALE GENOMIC DNA]</scope>
    <source>
        <strain evidence="1 2">DSM 7320</strain>
    </source>
</reference>
<proteinExistence type="predicted"/>
<organism evidence="1 2">
    <name type="scientific">Clostridium felsineum</name>
    <dbReference type="NCBI Taxonomy" id="36839"/>
    <lineage>
        <taxon>Bacteria</taxon>
        <taxon>Bacillati</taxon>
        <taxon>Bacillota</taxon>
        <taxon>Clostridia</taxon>
        <taxon>Eubacteriales</taxon>
        <taxon>Clostridiaceae</taxon>
        <taxon>Clostridium</taxon>
    </lineage>
</organism>
<gene>
    <name evidence="1" type="ORF">CROST_036580</name>
</gene>